<accession>A0A1D1XR79</accession>
<protein>
    <submittedName>
        <fullName evidence="1">Uncharacterized protein</fullName>
    </submittedName>
</protein>
<organism evidence="1">
    <name type="scientific">Anthurium amnicola</name>
    <dbReference type="NCBI Taxonomy" id="1678845"/>
    <lineage>
        <taxon>Eukaryota</taxon>
        <taxon>Viridiplantae</taxon>
        <taxon>Streptophyta</taxon>
        <taxon>Embryophyta</taxon>
        <taxon>Tracheophyta</taxon>
        <taxon>Spermatophyta</taxon>
        <taxon>Magnoliopsida</taxon>
        <taxon>Liliopsida</taxon>
        <taxon>Araceae</taxon>
        <taxon>Pothoideae</taxon>
        <taxon>Potheae</taxon>
        <taxon>Anthurium</taxon>
    </lineage>
</organism>
<reference evidence="1" key="1">
    <citation type="submission" date="2015-07" db="EMBL/GenBank/DDBJ databases">
        <title>Transcriptome Assembly of Anthurium amnicola.</title>
        <authorList>
            <person name="Suzuki J."/>
        </authorList>
    </citation>
    <scope>NUCLEOTIDE SEQUENCE</scope>
</reference>
<sequence length="163" mass="17717">RASVGLSLNFIGTYVTSFRTTFVSGNIALRRCLSGFRSSSGFSSSETRKTPKNWTLGSKRGLCMAWVRWQQGGDLRGWLVGGFGPFKTSPSRFLSLSLACLGHFFPFSSLSLLVCSCHWEEMWEDLGLLELGSLVQQQLLWVALGGWCDLGGDHSGVVGVGSA</sequence>
<dbReference type="EMBL" id="GDJX01023053">
    <property type="protein sequence ID" value="JAT44883.1"/>
    <property type="molecule type" value="Transcribed_RNA"/>
</dbReference>
<name>A0A1D1XR79_9ARAE</name>
<feature type="non-terminal residue" evidence="1">
    <location>
        <position position="1"/>
    </location>
</feature>
<proteinExistence type="predicted"/>
<gene>
    <name evidence="1" type="ORF">g.66464</name>
</gene>
<evidence type="ECO:0000313" key="1">
    <source>
        <dbReference type="EMBL" id="JAT44883.1"/>
    </source>
</evidence>
<dbReference type="AlphaFoldDB" id="A0A1D1XR79"/>